<name>A0A7V8NLZ1_9BACT</name>
<feature type="domain" description="N-acetyltransferase" evidence="1">
    <location>
        <begin position="14"/>
        <end position="173"/>
    </location>
</feature>
<reference evidence="2" key="1">
    <citation type="submission" date="2020-06" db="EMBL/GenBank/DDBJ databases">
        <title>Legume-microbial interactions unlock mineral nutrients during tropical forest succession.</title>
        <authorList>
            <person name="Epihov D.Z."/>
        </authorList>
    </citation>
    <scope>NUCLEOTIDE SEQUENCE [LARGE SCALE GENOMIC DNA]</scope>
    <source>
        <strain evidence="2">Pan2503</strain>
    </source>
</reference>
<protein>
    <recommendedName>
        <fullName evidence="1">N-acetyltransferase domain-containing protein</fullName>
    </recommendedName>
</protein>
<dbReference type="SUPFAM" id="SSF55729">
    <property type="entry name" value="Acyl-CoA N-acyltransferases (Nat)"/>
    <property type="match status" value="1"/>
</dbReference>
<proteinExistence type="predicted"/>
<accession>A0A7V8NLZ1</accession>
<sequence length="200" mass="23085">MAGARQIRAPMNIIDLRQTTVRQIEPLLEEEARHWRDELHWDYRGALELIKRFMEARALAGCVAFESGTAAGYSFYVLEEQKGLIGGLYVSCKFAQEALGRRLLEEMLYSMRAIPHLMRIEAQLMPFSGPVDAPLLDHGFRLYTRQFMLLDLHRMVESKAGASGGLRLARWNDRYFEPCARLIYLAYANHVDGEINDQYR</sequence>
<evidence type="ECO:0000313" key="2">
    <source>
        <dbReference type="EMBL" id="MBA0083500.1"/>
    </source>
</evidence>
<evidence type="ECO:0000259" key="1">
    <source>
        <dbReference type="PROSITE" id="PS51186"/>
    </source>
</evidence>
<dbReference type="EMBL" id="JACDQQ010000075">
    <property type="protein sequence ID" value="MBA0083500.1"/>
    <property type="molecule type" value="Genomic_DNA"/>
</dbReference>
<dbReference type="PROSITE" id="PS51186">
    <property type="entry name" value="GNAT"/>
    <property type="match status" value="1"/>
</dbReference>
<keyword evidence="3" id="KW-1185">Reference proteome</keyword>
<dbReference type="AlphaFoldDB" id="A0A7V8NLZ1"/>
<dbReference type="Proteomes" id="UP000567293">
    <property type="component" value="Unassembled WGS sequence"/>
</dbReference>
<comment type="caution">
    <text evidence="2">The sequence shown here is derived from an EMBL/GenBank/DDBJ whole genome shotgun (WGS) entry which is preliminary data.</text>
</comment>
<dbReference type="Gene3D" id="3.40.630.30">
    <property type="match status" value="1"/>
</dbReference>
<organism evidence="2 3">
    <name type="scientific">Candidatus Acidiferrum panamense</name>
    <dbReference type="NCBI Taxonomy" id="2741543"/>
    <lineage>
        <taxon>Bacteria</taxon>
        <taxon>Pseudomonadati</taxon>
        <taxon>Acidobacteriota</taxon>
        <taxon>Terriglobia</taxon>
        <taxon>Candidatus Acidiferrales</taxon>
        <taxon>Candidatus Acidiferrum</taxon>
    </lineage>
</organism>
<gene>
    <name evidence="2" type="ORF">HRJ53_00735</name>
</gene>
<evidence type="ECO:0000313" key="3">
    <source>
        <dbReference type="Proteomes" id="UP000567293"/>
    </source>
</evidence>
<dbReference type="GO" id="GO:0016747">
    <property type="term" value="F:acyltransferase activity, transferring groups other than amino-acyl groups"/>
    <property type="evidence" value="ECO:0007669"/>
    <property type="project" value="InterPro"/>
</dbReference>
<feature type="non-terminal residue" evidence="2">
    <location>
        <position position="200"/>
    </location>
</feature>
<dbReference type="InterPro" id="IPR016181">
    <property type="entry name" value="Acyl_CoA_acyltransferase"/>
</dbReference>
<dbReference type="InterPro" id="IPR000182">
    <property type="entry name" value="GNAT_dom"/>
</dbReference>